<feature type="domain" description="SsuA/THI5-like" evidence="1">
    <location>
        <begin position="58"/>
        <end position="222"/>
    </location>
</feature>
<dbReference type="PANTHER" id="PTHR30024:SF42">
    <property type="entry name" value="ALIPHATIC SULFONATES-BINDING PROTEIN-RELATED"/>
    <property type="match status" value="1"/>
</dbReference>
<reference evidence="2 3" key="1">
    <citation type="submission" date="2020-01" db="EMBL/GenBank/DDBJ databases">
        <title>Investigation of new actinobacteria for the biodesulphurisation of diesel fuel.</title>
        <authorList>
            <person name="Athi Narayanan S.M."/>
        </authorList>
    </citation>
    <scope>NUCLEOTIDE SEQUENCE [LARGE SCALE GENOMIC DNA]</scope>
    <source>
        <strain evidence="2 3">213E</strain>
    </source>
</reference>
<dbReference type="RefSeq" id="WP_059039303.1">
    <property type="nucleotide sequence ID" value="NZ_JAADZU010000064.1"/>
</dbReference>
<evidence type="ECO:0000259" key="1">
    <source>
        <dbReference type="Pfam" id="PF09084"/>
    </source>
</evidence>
<dbReference type="EMBL" id="JAADZU010000064">
    <property type="protein sequence ID" value="NDK91334.1"/>
    <property type="molecule type" value="Genomic_DNA"/>
</dbReference>
<dbReference type="Pfam" id="PF09084">
    <property type="entry name" value="NMT1"/>
    <property type="match status" value="1"/>
</dbReference>
<dbReference type="Proteomes" id="UP000466307">
    <property type="component" value="Unassembled WGS sequence"/>
</dbReference>
<name>A0A7K3LSS0_9ACTN</name>
<accession>A0A7K3LSS0</accession>
<evidence type="ECO:0000313" key="3">
    <source>
        <dbReference type="Proteomes" id="UP000466307"/>
    </source>
</evidence>
<comment type="caution">
    <text evidence="2">The sequence shown here is derived from an EMBL/GenBank/DDBJ whole genome shotgun (WGS) entry which is preliminary data.</text>
</comment>
<dbReference type="PANTHER" id="PTHR30024">
    <property type="entry name" value="ALIPHATIC SULFONATES-BINDING PROTEIN-RELATED"/>
    <property type="match status" value="1"/>
</dbReference>
<evidence type="ECO:0000313" key="2">
    <source>
        <dbReference type="EMBL" id="NDK91334.1"/>
    </source>
</evidence>
<protein>
    <submittedName>
        <fullName evidence="2">ABC transporter substrate-binding protein</fullName>
    </submittedName>
</protein>
<gene>
    <name evidence="2" type="ORF">GYA93_17360</name>
</gene>
<proteinExistence type="predicted"/>
<dbReference type="InterPro" id="IPR015168">
    <property type="entry name" value="SsuA/THI5"/>
</dbReference>
<organism evidence="2 3">
    <name type="scientific">Gordonia desulfuricans</name>
    <dbReference type="NCBI Taxonomy" id="89051"/>
    <lineage>
        <taxon>Bacteria</taxon>
        <taxon>Bacillati</taxon>
        <taxon>Actinomycetota</taxon>
        <taxon>Actinomycetes</taxon>
        <taxon>Mycobacteriales</taxon>
        <taxon>Gordoniaceae</taxon>
        <taxon>Gordonia</taxon>
    </lineage>
</organism>
<dbReference type="Gene3D" id="3.40.190.10">
    <property type="entry name" value="Periplasmic binding protein-like II"/>
    <property type="match status" value="2"/>
</dbReference>
<dbReference type="AlphaFoldDB" id="A0A7K3LSS0"/>
<dbReference type="SUPFAM" id="SSF53850">
    <property type="entry name" value="Periplasmic binding protein-like II"/>
    <property type="match status" value="1"/>
</dbReference>
<keyword evidence="3" id="KW-1185">Reference proteome</keyword>
<sequence length="310" mass="33539">MAIRVGLNGHDPVLYLLSTLGILEDRLAAIGEEVDWVAYSPGPRAPWLLGESLDFVGCGQTPMLFAHDDGVDAVYVASSPNRPRQGALLVRADGPIHTPADLAGHKVVYHASAWTAQLVAGALAQDGLRLDDITAVEPGGDQDLTDLLSGNISAATIIGPRLIQAEETGLVRRLVPTDSAVCNRHLFTTTRVFATEQQAVLREILTSMELACRWVLDHPEEAAGRRATETRYDAATWGGDARTWLQIFQRMPWAVASIDDAFICQQDRHTGLFADAGLLSGKASAREHFIPRLADVVRDAVDTAHRLVVA</sequence>